<dbReference type="Pfam" id="PF19054">
    <property type="entry name" value="DUF5753"/>
    <property type="match status" value="1"/>
</dbReference>
<accession>A0ABY4KXP4</accession>
<organism evidence="3 4">
    <name type="scientific">Thermobifida alba</name>
    <name type="common">Thermomonospora alba</name>
    <dbReference type="NCBI Taxonomy" id="53522"/>
    <lineage>
        <taxon>Bacteria</taxon>
        <taxon>Bacillati</taxon>
        <taxon>Actinomycetota</taxon>
        <taxon>Actinomycetes</taxon>
        <taxon>Streptosporangiales</taxon>
        <taxon>Nocardiopsidaceae</taxon>
        <taxon>Thermobifida</taxon>
    </lineage>
</organism>
<proteinExistence type="predicted"/>
<sequence length="306" mass="33316">MRNKQTDQRAGSSPPVSDPWPRFGARLRAARERTGRLLDDLAETAVSSVYVLEEVEAGRMDPGRRIVEILDREFEAQGVLLDAWAHAHISDRLSSGSDIDGLWPEAFQIRAYAPLVVPEHFQTADYTRALDAAERPLEPHYVVADRPHSRRLMATCSGPPYHCLVVDETALHRVVGTPEVMRAQLAHLHDLAQARHVTVHVIPSGTRQHPGLRGAFWTLSYSPRHALAYLPHPRGSGHLVTDAVHVKGYADLFATLQGAALSADASLALLADAAASAGEDRPRRALTAGTAPAPVPAAGRDREPAR</sequence>
<dbReference type="InterPro" id="IPR001387">
    <property type="entry name" value="Cro/C1-type_HTH"/>
</dbReference>
<name>A0ABY4KXP4_THEAE</name>
<dbReference type="CDD" id="cd00093">
    <property type="entry name" value="HTH_XRE"/>
    <property type="match status" value="1"/>
</dbReference>
<feature type="region of interest" description="Disordered" evidence="1">
    <location>
        <begin position="1"/>
        <end position="23"/>
    </location>
</feature>
<feature type="domain" description="DUF5753" evidence="2">
    <location>
        <begin position="105"/>
        <end position="271"/>
    </location>
</feature>
<dbReference type="InterPro" id="IPR043917">
    <property type="entry name" value="DUF5753"/>
</dbReference>
<keyword evidence="4" id="KW-1185">Reference proteome</keyword>
<feature type="region of interest" description="Disordered" evidence="1">
    <location>
        <begin position="278"/>
        <end position="306"/>
    </location>
</feature>
<evidence type="ECO:0000259" key="2">
    <source>
        <dbReference type="Pfam" id="PF19054"/>
    </source>
</evidence>
<gene>
    <name evidence="3" type="ORF">FOF52_03825</name>
</gene>
<dbReference type="EMBL" id="CP051627">
    <property type="protein sequence ID" value="UPT20202.1"/>
    <property type="molecule type" value="Genomic_DNA"/>
</dbReference>
<feature type="compositionally biased region" description="Low complexity" evidence="1">
    <location>
        <begin position="285"/>
        <end position="298"/>
    </location>
</feature>
<dbReference type="RefSeq" id="WP_248592458.1">
    <property type="nucleotide sequence ID" value="NZ_BAABEB010000012.1"/>
</dbReference>
<evidence type="ECO:0000256" key="1">
    <source>
        <dbReference type="SAM" id="MobiDB-lite"/>
    </source>
</evidence>
<protein>
    <submittedName>
        <fullName evidence="3">Helix-turn-helix domain-containing protein</fullName>
    </submittedName>
</protein>
<reference evidence="3 4" key="1">
    <citation type="submission" date="2020-04" db="EMBL/GenBank/DDBJ databases">
        <title>Thermobifida alba genome sequencing and assembly.</title>
        <authorList>
            <person name="Luzics S."/>
            <person name="Horvath B."/>
            <person name="Nagy I."/>
            <person name="Toth A."/>
            <person name="Nagy I."/>
            <person name="Kukolya J."/>
        </authorList>
    </citation>
    <scope>NUCLEOTIDE SEQUENCE [LARGE SCALE GENOMIC DNA]</scope>
    <source>
        <strain evidence="3 4">DSM 43795</strain>
    </source>
</reference>
<evidence type="ECO:0000313" key="4">
    <source>
        <dbReference type="Proteomes" id="UP000832041"/>
    </source>
</evidence>
<evidence type="ECO:0000313" key="3">
    <source>
        <dbReference type="EMBL" id="UPT20202.1"/>
    </source>
</evidence>
<dbReference type="Proteomes" id="UP000832041">
    <property type="component" value="Chromosome"/>
</dbReference>